<reference evidence="1" key="1">
    <citation type="submission" date="2023-03" db="EMBL/GenBank/DDBJ databases">
        <title>Massive genome expansion in bonnet fungi (Mycena s.s.) driven by repeated elements and novel gene families across ecological guilds.</title>
        <authorList>
            <consortium name="Lawrence Berkeley National Laboratory"/>
            <person name="Harder C.B."/>
            <person name="Miyauchi S."/>
            <person name="Viragh M."/>
            <person name="Kuo A."/>
            <person name="Thoen E."/>
            <person name="Andreopoulos B."/>
            <person name="Lu D."/>
            <person name="Skrede I."/>
            <person name="Drula E."/>
            <person name="Henrissat B."/>
            <person name="Morin E."/>
            <person name="Kohler A."/>
            <person name="Barry K."/>
            <person name="LaButti K."/>
            <person name="Morin E."/>
            <person name="Salamov A."/>
            <person name="Lipzen A."/>
            <person name="Mereny Z."/>
            <person name="Hegedus B."/>
            <person name="Baldrian P."/>
            <person name="Stursova M."/>
            <person name="Weitz H."/>
            <person name="Taylor A."/>
            <person name="Grigoriev I.V."/>
            <person name="Nagy L.G."/>
            <person name="Martin F."/>
            <person name="Kauserud H."/>
        </authorList>
    </citation>
    <scope>NUCLEOTIDE SEQUENCE</scope>
    <source>
        <strain evidence="1">CBHHK002</strain>
    </source>
</reference>
<dbReference type="Proteomes" id="UP001218218">
    <property type="component" value="Unassembled WGS sequence"/>
</dbReference>
<evidence type="ECO:0000313" key="2">
    <source>
        <dbReference type="Proteomes" id="UP001218218"/>
    </source>
</evidence>
<keyword evidence="2" id="KW-1185">Reference proteome</keyword>
<organism evidence="1 2">
    <name type="scientific">Mycena albidolilacea</name>
    <dbReference type="NCBI Taxonomy" id="1033008"/>
    <lineage>
        <taxon>Eukaryota</taxon>
        <taxon>Fungi</taxon>
        <taxon>Dikarya</taxon>
        <taxon>Basidiomycota</taxon>
        <taxon>Agaricomycotina</taxon>
        <taxon>Agaricomycetes</taxon>
        <taxon>Agaricomycetidae</taxon>
        <taxon>Agaricales</taxon>
        <taxon>Marasmiineae</taxon>
        <taxon>Mycenaceae</taxon>
        <taxon>Mycena</taxon>
    </lineage>
</organism>
<name>A0AAD7A9R9_9AGAR</name>
<proteinExistence type="predicted"/>
<gene>
    <name evidence="1" type="ORF">DFH08DRAFT_804628</name>
</gene>
<accession>A0AAD7A9R9</accession>
<comment type="caution">
    <text evidence="1">The sequence shown here is derived from an EMBL/GenBank/DDBJ whole genome shotgun (WGS) entry which is preliminary data.</text>
</comment>
<evidence type="ECO:0000313" key="1">
    <source>
        <dbReference type="EMBL" id="KAJ7353045.1"/>
    </source>
</evidence>
<protein>
    <submittedName>
        <fullName evidence="1">Uncharacterized protein</fullName>
    </submittedName>
</protein>
<sequence length="102" mass="10830">MKNMSGTGVAYYDEELKYLFRLLKALPDDIPSGNAHDFIGYIPEAKDFGSVQNSPVRGADAIRSLADWSGGSAGSGGSAKAAAGSTSWDGEAEKMEFKYLCL</sequence>
<dbReference type="EMBL" id="JARIHO010000011">
    <property type="protein sequence ID" value="KAJ7353045.1"/>
    <property type="molecule type" value="Genomic_DNA"/>
</dbReference>
<dbReference type="AlphaFoldDB" id="A0AAD7A9R9"/>